<feature type="region of interest" description="Disordered" evidence="1">
    <location>
        <begin position="23"/>
        <end position="73"/>
    </location>
</feature>
<dbReference type="AlphaFoldDB" id="A0A2V1D5J5"/>
<dbReference type="OrthoDB" id="4222821at2759"/>
<dbReference type="STRING" id="97972.A0A2V1D5J5"/>
<accession>A0A2V1D5J5</accession>
<evidence type="ECO:0000256" key="1">
    <source>
        <dbReference type="SAM" id="MobiDB-lite"/>
    </source>
</evidence>
<evidence type="ECO:0000313" key="2">
    <source>
        <dbReference type="EMBL" id="PVH93337.1"/>
    </source>
</evidence>
<sequence length="437" mass="48433">MPKSDTGAPCQRCVKARLSGSCIFNPRSKTGRGVGRSRKPSDFGESSPDELSKEKETSMSTLPGMSTFTLANPGQTLVETTDADRWTTASVTADIPPTLDMDDYPAAGASAQRSLRDSRQNHTTDPDMFSLADFMSHSSGLFSNLQNAEFTEDNGICLQQTEFSNSTSTISPTNKSIHPGLLGLDSPLPEITHLDQFHLDVISNDRPDQLLNLRALLNEMSSYQKHLEDRSEGPLYDYPIGDAIFLSCRFHDMLLDSKHPSTESTSRTTTPVLLLNFSCFLTLMQIYSVIFNHLHDSIRRLPGEHLVRQLPHSTFATLGSDVHLYRGLRLRQLQPFCLCSSWDPIKKSISMSLDRLRSAETLLNIPANLRTVHHENHDDQCEQACATGANLAQTSAPANKDCLGLLGNGGLYKTVKEQAVHLRGRIKRYNQIAQESL</sequence>
<protein>
    <submittedName>
        <fullName evidence="2">Uncharacterized protein</fullName>
    </submittedName>
</protein>
<dbReference type="Proteomes" id="UP000244855">
    <property type="component" value="Unassembled WGS sequence"/>
</dbReference>
<reference evidence="2 3" key="1">
    <citation type="journal article" date="2018" name="Sci. Rep.">
        <title>Comparative genomics provides insights into the lifestyle and reveals functional heterogeneity of dark septate endophytic fungi.</title>
        <authorList>
            <person name="Knapp D.G."/>
            <person name="Nemeth J.B."/>
            <person name="Barry K."/>
            <person name="Hainaut M."/>
            <person name="Henrissat B."/>
            <person name="Johnson J."/>
            <person name="Kuo A."/>
            <person name="Lim J.H.P."/>
            <person name="Lipzen A."/>
            <person name="Nolan M."/>
            <person name="Ohm R.A."/>
            <person name="Tamas L."/>
            <person name="Grigoriev I.V."/>
            <person name="Spatafora J.W."/>
            <person name="Nagy L.G."/>
            <person name="Kovacs G.M."/>
        </authorList>
    </citation>
    <scope>NUCLEOTIDE SEQUENCE [LARGE SCALE GENOMIC DNA]</scope>
    <source>
        <strain evidence="2 3">DSE2036</strain>
    </source>
</reference>
<name>A0A2V1D5J5_9PLEO</name>
<gene>
    <name evidence="2" type="ORF">DM02DRAFT_619338</name>
</gene>
<keyword evidence="3" id="KW-1185">Reference proteome</keyword>
<feature type="compositionally biased region" description="Polar residues" evidence="1">
    <location>
        <begin position="58"/>
        <end position="73"/>
    </location>
</feature>
<evidence type="ECO:0000313" key="3">
    <source>
        <dbReference type="Proteomes" id="UP000244855"/>
    </source>
</evidence>
<dbReference type="EMBL" id="KZ805596">
    <property type="protein sequence ID" value="PVH93337.1"/>
    <property type="molecule type" value="Genomic_DNA"/>
</dbReference>
<proteinExistence type="predicted"/>
<organism evidence="2 3">
    <name type="scientific">Periconia macrospinosa</name>
    <dbReference type="NCBI Taxonomy" id="97972"/>
    <lineage>
        <taxon>Eukaryota</taxon>
        <taxon>Fungi</taxon>
        <taxon>Dikarya</taxon>
        <taxon>Ascomycota</taxon>
        <taxon>Pezizomycotina</taxon>
        <taxon>Dothideomycetes</taxon>
        <taxon>Pleosporomycetidae</taxon>
        <taxon>Pleosporales</taxon>
        <taxon>Massarineae</taxon>
        <taxon>Periconiaceae</taxon>
        <taxon>Periconia</taxon>
    </lineage>
</organism>